<dbReference type="Gene3D" id="1.20.1060.10">
    <property type="entry name" value="Taq DNA Polymerase, Chain T, domain 4"/>
    <property type="match status" value="1"/>
</dbReference>
<keyword evidence="6" id="KW-0227">DNA damage</keyword>
<dbReference type="Proteomes" id="UP000504632">
    <property type="component" value="Chromosome 7"/>
</dbReference>
<protein>
    <recommendedName>
        <fullName evidence="2">DNA-directed DNA polymerase</fullName>
        <ecNumber evidence="2">2.7.7.7</ecNumber>
    </recommendedName>
</protein>
<feature type="region of interest" description="Disordered" evidence="11">
    <location>
        <begin position="418"/>
        <end position="523"/>
    </location>
</feature>
<evidence type="ECO:0000256" key="3">
    <source>
        <dbReference type="ARBA" id="ARBA00022679"/>
    </source>
</evidence>
<proteinExistence type="inferred from homology"/>
<dbReference type="InterPro" id="IPR040940">
    <property type="entry name" value="DNA_pol_P_Exo"/>
</dbReference>
<evidence type="ECO:0000256" key="2">
    <source>
        <dbReference type="ARBA" id="ARBA00012417"/>
    </source>
</evidence>
<dbReference type="PANTHER" id="PTHR10133:SF27">
    <property type="entry name" value="DNA POLYMERASE NU"/>
    <property type="match status" value="1"/>
</dbReference>
<dbReference type="FunFam" id="1.20.1060.10:FF:000001">
    <property type="entry name" value="DNA polymerase I"/>
    <property type="match status" value="1"/>
</dbReference>
<comment type="catalytic activity">
    <reaction evidence="10">
        <text>DNA(n) + a 2'-deoxyribonucleoside 5'-triphosphate = DNA(n+1) + diphosphate</text>
        <dbReference type="Rhea" id="RHEA:22508"/>
        <dbReference type="Rhea" id="RHEA-COMP:17339"/>
        <dbReference type="Rhea" id="RHEA-COMP:17340"/>
        <dbReference type="ChEBI" id="CHEBI:33019"/>
        <dbReference type="ChEBI" id="CHEBI:61560"/>
        <dbReference type="ChEBI" id="CHEBI:173112"/>
        <dbReference type="EC" id="2.7.7.7"/>
    </reaction>
</comment>
<evidence type="ECO:0000256" key="1">
    <source>
        <dbReference type="ARBA" id="ARBA00007705"/>
    </source>
</evidence>
<dbReference type="InterPro" id="IPR001098">
    <property type="entry name" value="DNA-dir_DNA_pol_A_palm_dom"/>
</dbReference>
<dbReference type="InterPro" id="IPR043502">
    <property type="entry name" value="DNA/RNA_pol_sf"/>
</dbReference>
<evidence type="ECO:0000256" key="6">
    <source>
        <dbReference type="ARBA" id="ARBA00022763"/>
    </source>
</evidence>
<dbReference type="OrthoDB" id="275278at2759"/>
<feature type="compositionally biased region" description="Polar residues" evidence="11">
    <location>
        <begin position="285"/>
        <end position="309"/>
    </location>
</feature>
<evidence type="ECO:0000256" key="7">
    <source>
        <dbReference type="ARBA" id="ARBA00022932"/>
    </source>
</evidence>
<keyword evidence="7" id="KW-0239">DNA-directed DNA polymerase</keyword>
<evidence type="ECO:0000313" key="13">
    <source>
        <dbReference type="Proteomes" id="UP000504632"/>
    </source>
</evidence>
<keyword evidence="9" id="KW-0234">DNA repair</keyword>
<feature type="compositionally biased region" description="Basic and acidic residues" evidence="11">
    <location>
        <begin position="476"/>
        <end position="510"/>
    </location>
</feature>
<dbReference type="PANTHER" id="PTHR10133">
    <property type="entry name" value="DNA POLYMERASE I"/>
    <property type="match status" value="1"/>
</dbReference>
<dbReference type="CTD" id="353497"/>
<gene>
    <name evidence="14" type="primary">poln</name>
</gene>
<dbReference type="EC" id="2.7.7.7" evidence="2"/>
<dbReference type="CDD" id="cd08638">
    <property type="entry name" value="DNA_pol_A_theta"/>
    <property type="match status" value="1"/>
</dbReference>
<keyword evidence="8" id="KW-0238">DNA-binding</keyword>
<sequence>MERSHRSSAHRAGSLSAPAQKILAALRAQHAGRVDRGRHNFFPRLNPFDTPREQFKDSVEDGRCHPVGSANMKVTETEPPVTDLPRERTHPEHTRPETAFNNEQAPVVRSEAVTVQERTVHTPDATVVPPLVLQRPVPEFTLAPFDKTGTGSVISEKQGGGYVSGEEDNLDIGGVKGQEQACRSSGRMAVAEDIKATSAQAESGNQAVGLVKTVPFECNLLATMSDVTKERCQGVKENVALQIDPREKGRALNTLHELTNIHTKAEGLKTAPLENDIRRDRAACPNQNRTNNWFLTSEGSVRAQSSKSENAPAPEERLNEWMLENMGSMKRMRDRENGETTEEAQKAKRCIHRADLSQSEYNTQISDRDQGQARGLYAAPPAGSLHQNARSCSQWEPPRPSHGAPKILWECRGRAGGNCRPPEPSPALPVTPRVKGQIPAPPAGGKGARPTKHAQRPDKPSSCGPPQERGQRAKGKTSEGPELLKQDLRSGSTLREHKASNAQRPEERNQTTRKPSPALTFDPRVWDTGRLSEQERGRVLEEAGLARVWVITMVYQDGTTQLDPEQKSLPSVCGMLVGLRTDLGSAGADEANSVIGDRLLYLRLEQRPAWAQQPNDQRQDLFTSSPDPVNVLDPQIAAWLLDPADTASCFRGLVGKHCRIPVGNPDPVPAAEPRRVTQVIASVSLLYRLMVELRTSLQAQGLWQLYVSMEQKMIPVLAAMESHRIHVDKGALKKTSEMLGTKMKQLEQEAHKAAGQQFLVSSSAQLRLVLFDKLRLHERCENKKLPKTMLKQQQSTSEAALLQLQDLHPLPKIILEYRQIHKIKSTFVDGILSCVKKTFVSSTWNQTSAVSGRLSAKHPNFQALPKQPVHIIKKQHVQGREAEVVTVHPRAMFIPREDWTFLSADFCQVELRLLAHLSSDPELLRIFRNPDADVFTMLASQWKGVGEEGVSSEDREHAKRIVYSVVYGAGKERLSGILGVSAEQASHFQDSFLNTYREVQAFIQKTVQQCHKHGYVVSIMGRRRALPHIRSSDWNLRSQAERQAVNFVVQGSAADLCKMAMIQIFSRVSSSPALTARLVAQIHDELLFEVENSQVEDFAVLVKKTMESLQHIDSLGVHLTVPLKVSLSSGRSWGAMSELILPNSPTSASH</sequence>
<dbReference type="Gene3D" id="3.30.70.370">
    <property type="match status" value="1"/>
</dbReference>
<dbReference type="GO" id="GO:0006302">
    <property type="term" value="P:double-strand break repair"/>
    <property type="evidence" value="ECO:0007669"/>
    <property type="project" value="TreeGrafter"/>
</dbReference>
<feature type="compositionally biased region" description="Basic and acidic residues" evidence="11">
    <location>
        <begin position="84"/>
        <end position="96"/>
    </location>
</feature>
<dbReference type="RefSeq" id="XP_030635176.1">
    <property type="nucleotide sequence ID" value="XM_030779316.1"/>
</dbReference>
<dbReference type="AlphaFoldDB" id="A0A6J2VVH3"/>
<dbReference type="SUPFAM" id="SSF56672">
    <property type="entry name" value="DNA/RNA polymerases"/>
    <property type="match status" value="1"/>
</dbReference>
<feature type="region of interest" description="Disordered" evidence="11">
    <location>
        <begin position="383"/>
        <end position="406"/>
    </location>
</feature>
<feature type="compositionally biased region" description="Polar residues" evidence="11">
    <location>
        <begin position="385"/>
        <end position="394"/>
    </location>
</feature>
<dbReference type="Gene3D" id="3.30.420.10">
    <property type="entry name" value="Ribonuclease H-like superfamily/Ribonuclease H"/>
    <property type="match status" value="1"/>
</dbReference>
<evidence type="ECO:0000256" key="9">
    <source>
        <dbReference type="ARBA" id="ARBA00023204"/>
    </source>
</evidence>
<dbReference type="GO" id="GO:0003887">
    <property type="term" value="F:DNA-directed DNA polymerase activity"/>
    <property type="evidence" value="ECO:0007669"/>
    <property type="project" value="UniProtKB-KW"/>
</dbReference>
<feature type="region of interest" description="Disordered" evidence="11">
    <location>
        <begin position="282"/>
        <end position="316"/>
    </location>
</feature>
<dbReference type="GeneID" id="115816359"/>
<keyword evidence="5" id="KW-0235">DNA replication</keyword>
<evidence type="ECO:0000256" key="10">
    <source>
        <dbReference type="ARBA" id="ARBA00049244"/>
    </source>
</evidence>
<dbReference type="GO" id="GO:0006261">
    <property type="term" value="P:DNA-templated DNA replication"/>
    <property type="evidence" value="ECO:0007669"/>
    <property type="project" value="InterPro"/>
</dbReference>
<dbReference type="InterPro" id="IPR002298">
    <property type="entry name" value="DNA_polymerase_A"/>
</dbReference>
<keyword evidence="4" id="KW-0548">Nucleotidyltransferase</keyword>
<comment type="similarity">
    <text evidence="1">Belongs to the DNA polymerase type-A family.</text>
</comment>
<reference evidence="14" key="1">
    <citation type="submission" date="2025-08" db="UniProtKB">
        <authorList>
            <consortium name="RefSeq"/>
        </authorList>
    </citation>
    <scope>IDENTIFICATION</scope>
</reference>
<dbReference type="PRINTS" id="PR00868">
    <property type="entry name" value="DNAPOLI"/>
</dbReference>
<dbReference type="Pfam" id="PF00476">
    <property type="entry name" value="DNA_pol_A"/>
    <property type="match status" value="1"/>
</dbReference>
<name>A0A6J2VVH3_CHACN</name>
<evidence type="ECO:0000313" key="14">
    <source>
        <dbReference type="RefSeq" id="XP_030635176.1"/>
    </source>
</evidence>
<evidence type="ECO:0000259" key="12">
    <source>
        <dbReference type="SMART" id="SM00482"/>
    </source>
</evidence>
<dbReference type="InParanoid" id="A0A6J2VVH3"/>
<dbReference type="Pfam" id="PF18049">
    <property type="entry name" value="DNA_pol_P_Exo"/>
    <property type="match status" value="2"/>
</dbReference>
<dbReference type="GO" id="GO:0003677">
    <property type="term" value="F:DNA binding"/>
    <property type="evidence" value="ECO:0007669"/>
    <property type="project" value="UniProtKB-KW"/>
</dbReference>
<evidence type="ECO:0000256" key="5">
    <source>
        <dbReference type="ARBA" id="ARBA00022705"/>
    </source>
</evidence>
<dbReference type="FunFam" id="1.10.150.20:FF:000002">
    <property type="entry name" value="DNA polymerase I"/>
    <property type="match status" value="1"/>
</dbReference>
<feature type="region of interest" description="Disordered" evidence="11">
    <location>
        <begin position="66"/>
        <end position="97"/>
    </location>
</feature>
<feature type="domain" description="DNA-directed DNA polymerase family A palm" evidence="12">
    <location>
        <begin position="890"/>
        <end position="1094"/>
    </location>
</feature>
<keyword evidence="13" id="KW-1185">Reference proteome</keyword>
<dbReference type="InterPro" id="IPR036397">
    <property type="entry name" value="RNaseH_sf"/>
</dbReference>
<evidence type="ECO:0000256" key="8">
    <source>
        <dbReference type="ARBA" id="ARBA00023125"/>
    </source>
</evidence>
<keyword evidence="3" id="KW-0808">Transferase</keyword>
<dbReference type="Gene3D" id="1.10.150.20">
    <property type="entry name" value="5' to 3' exonuclease, C-terminal subdomain"/>
    <property type="match status" value="1"/>
</dbReference>
<accession>A0A6J2VVH3</accession>
<evidence type="ECO:0000256" key="11">
    <source>
        <dbReference type="SAM" id="MobiDB-lite"/>
    </source>
</evidence>
<organism evidence="13 14">
    <name type="scientific">Chanos chanos</name>
    <name type="common">Milkfish</name>
    <name type="synonym">Mugil chanos</name>
    <dbReference type="NCBI Taxonomy" id="29144"/>
    <lineage>
        <taxon>Eukaryota</taxon>
        <taxon>Metazoa</taxon>
        <taxon>Chordata</taxon>
        <taxon>Craniata</taxon>
        <taxon>Vertebrata</taxon>
        <taxon>Euteleostomi</taxon>
        <taxon>Actinopterygii</taxon>
        <taxon>Neopterygii</taxon>
        <taxon>Teleostei</taxon>
        <taxon>Ostariophysi</taxon>
        <taxon>Gonorynchiformes</taxon>
        <taxon>Chanidae</taxon>
        <taxon>Chanos</taxon>
    </lineage>
</organism>
<feature type="region of interest" description="Disordered" evidence="11">
    <location>
        <begin position="151"/>
        <end position="171"/>
    </location>
</feature>
<dbReference type="SMART" id="SM00482">
    <property type="entry name" value="POLAc"/>
    <property type="match status" value="1"/>
</dbReference>
<evidence type="ECO:0000256" key="4">
    <source>
        <dbReference type="ARBA" id="ARBA00022695"/>
    </source>
</evidence>